<proteinExistence type="predicted"/>
<dbReference type="AlphaFoldDB" id="A0A8J3QHT1"/>
<dbReference type="Pfam" id="PF00144">
    <property type="entry name" value="Beta-lactamase"/>
    <property type="match status" value="1"/>
</dbReference>
<evidence type="ECO:0000313" key="4">
    <source>
        <dbReference type="Proteomes" id="UP000612899"/>
    </source>
</evidence>
<comment type="caution">
    <text evidence="3">The sequence shown here is derived from an EMBL/GenBank/DDBJ whole genome shotgun (WGS) entry which is preliminary data.</text>
</comment>
<evidence type="ECO:0000313" key="3">
    <source>
        <dbReference type="EMBL" id="GIH11133.1"/>
    </source>
</evidence>
<dbReference type="RefSeq" id="WP_203914853.1">
    <property type="nucleotide sequence ID" value="NZ_BONY01000120.1"/>
</dbReference>
<dbReference type="EMBL" id="BONY01000120">
    <property type="protein sequence ID" value="GIH11133.1"/>
    <property type="molecule type" value="Genomic_DNA"/>
</dbReference>
<protein>
    <recommendedName>
        <fullName evidence="2">Beta-lactamase-related domain-containing protein</fullName>
    </recommendedName>
</protein>
<dbReference type="PANTHER" id="PTHR46825">
    <property type="entry name" value="D-ALANYL-D-ALANINE-CARBOXYPEPTIDASE/ENDOPEPTIDASE AMPH"/>
    <property type="match status" value="1"/>
</dbReference>
<reference evidence="3" key="1">
    <citation type="submission" date="2021-01" db="EMBL/GenBank/DDBJ databases">
        <title>Whole genome shotgun sequence of Rhizocola hellebori NBRC 109834.</title>
        <authorList>
            <person name="Komaki H."/>
            <person name="Tamura T."/>
        </authorList>
    </citation>
    <scope>NUCLEOTIDE SEQUENCE</scope>
    <source>
        <strain evidence="3">NBRC 109834</strain>
    </source>
</reference>
<dbReference type="SUPFAM" id="SSF56601">
    <property type="entry name" value="beta-lactamase/transpeptidase-like"/>
    <property type="match status" value="1"/>
</dbReference>
<dbReference type="Gene3D" id="3.40.710.10">
    <property type="entry name" value="DD-peptidase/beta-lactamase superfamily"/>
    <property type="match status" value="1"/>
</dbReference>
<feature type="domain" description="Beta-lactamase-related" evidence="2">
    <location>
        <begin position="43"/>
        <end position="328"/>
    </location>
</feature>
<keyword evidence="4" id="KW-1185">Reference proteome</keyword>
<dbReference type="InterPro" id="IPR001466">
    <property type="entry name" value="Beta-lactam-related"/>
</dbReference>
<organism evidence="3 4">
    <name type="scientific">Rhizocola hellebori</name>
    <dbReference type="NCBI Taxonomy" id="1392758"/>
    <lineage>
        <taxon>Bacteria</taxon>
        <taxon>Bacillati</taxon>
        <taxon>Actinomycetota</taxon>
        <taxon>Actinomycetes</taxon>
        <taxon>Micromonosporales</taxon>
        <taxon>Micromonosporaceae</taxon>
        <taxon>Rhizocola</taxon>
    </lineage>
</organism>
<dbReference type="InterPro" id="IPR012338">
    <property type="entry name" value="Beta-lactam/transpept-like"/>
</dbReference>
<dbReference type="PANTHER" id="PTHR46825:SF7">
    <property type="entry name" value="D-ALANYL-D-ALANINE CARBOXYPEPTIDASE"/>
    <property type="match status" value="1"/>
</dbReference>
<name>A0A8J3QHT1_9ACTN</name>
<sequence length="394" mass="43015">MHRRTLLNALVLAPPLTLAVPAVATAAPPTKDDNLDELLNAIHEAGMPGVFAEVLTPRRRELAAGFADVETLQPVQPWFQHRVGSITKSFVATVVLQLVGERRLRLDDLVSRHLPQLNTGPVTVRMLLNHTSGIGNYTDALLQTPDDLINMGNRTAVPMELATLGLSMPPTGPPGGAWSYTNTGYIILGLLIERLTGKRYATEVERRILRPLGLRHSYFPGTDPHIRGPHAKAYVPWIDGTLRDFSVYNMSWAWAAGELISTPQDLNRFYRALFAGRLLRRDLLDEMKTTVPMNPDFPEDGGYGLGVYWAGLPNGPAWGHDGGVIGHLTISLHNATSVSLALNMSFYAAGPNPIDDALITFLLAALGNTPTARAQAGTFNPWRDKITDARFIAG</sequence>
<gene>
    <name evidence="3" type="ORF">Rhe02_92000</name>
</gene>
<evidence type="ECO:0000256" key="1">
    <source>
        <dbReference type="SAM" id="SignalP"/>
    </source>
</evidence>
<dbReference type="InterPro" id="IPR050491">
    <property type="entry name" value="AmpC-like"/>
</dbReference>
<dbReference type="Proteomes" id="UP000612899">
    <property type="component" value="Unassembled WGS sequence"/>
</dbReference>
<keyword evidence="1" id="KW-0732">Signal</keyword>
<evidence type="ECO:0000259" key="2">
    <source>
        <dbReference type="Pfam" id="PF00144"/>
    </source>
</evidence>
<accession>A0A8J3QHT1</accession>
<feature type="chain" id="PRO_5035327671" description="Beta-lactamase-related domain-containing protein" evidence="1">
    <location>
        <begin position="27"/>
        <end position="394"/>
    </location>
</feature>
<feature type="signal peptide" evidence="1">
    <location>
        <begin position="1"/>
        <end position="26"/>
    </location>
</feature>